<protein>
    <submittedName>
        <fullName evidence="1">Uncharacterized protein</fullName>
    </submittedName>
</protein>
<accession>A0A8S1JU52</accession>
<evidence type="ECO:0000313" key="2">
    <source>
        <dbReference type="Proteomes" id="UP000688137"/>
    </source>
</evidence>
<evidence type="ECO:0000313" key="1">
    <source>
        <dbReference type="EMBL" id="CAD8046182.1"/>
    </source>
</evidence>
<organism evidence="1 2">
    <name type="scientific">Paramecium primaurelia</name>
    <dbReference type="NCBI Taxonomy" id="5886"/>
    <lineage>
        <taxon>Eukaryota</taxon>
        <taxon>Sar</taxon>
        <taxon>Alveolata</taxon>
        <taxon>Ciliophora</taxon>
        <taxon>Intramacronucleata</taxon>
        <taxon>Oligohymenophorea</taxon>
        <taxon>Peniculida</taxon>
        <taxon>Parameciidae</taxon>
        <taxon>Paramecium</taxon>
    </lineage>
</organism>
<name>A0A8S1JU52_PARPR</name>
<keyword evidence="2" id="KW-1185">Reference proteome</keyword>
<dbReference type="Proteomes" id="UP000688137">
    <property type="component" value="Unassembled WGS sequence"/>
</dbReference>
<proteinExistence type="predicted"/>
<gene>
    <name evidence="1" type="ORF">PPRIM_AZ9-3.1.T0100224</name>
</gene>
<sequence length="212" mass="24612">MSQEEENNDIDVQALLASINANFDNEQILNEAQSNAQEVHQDIDQLQQGPSESIVIVRDQPIQKEQEEVDPVVEILNRVEIQNSLLTNPEINQHQLETGPLQQIIEQIKEKFDKQQEIIVKKQRNIFSQIIDIRNLSNQLVNVQINNHGVSKMKLNDFKTKQKEIDQLDIQVFKTKGYVLSIIERLEIMEQKLDYKIDSYVKQKVQDLAKKG</sequence>
<dbReference type="EMBL" id="CAJJDM010000007">
    <property type="protein sequence ID" value="CAD8046182.1"/>
    <property type="molecule type" value="Genomic_DNA"/>
</dbReference>
<reference evidence="1" key="1">
    <citation type="submission" date="2021-01" db="EMBL/GenBank/DDBJ databases">
        <authorList>
            <consortium name="Genoscope - CEA"/>
            <person name="William W."/>
        </authorList>
    </citation>
    <scope>NUCLEOTIDE SEQUENCE</scope>
</reference>
<comment type="caution">
    <text evidence="1">The sequence shown here is derived from an EMBL/GenBank/DDBJ whole genome shotgun (WGS) entry which is preliminary data.</text>
</comment>
<dbReference type="AlphaFoldDB" id="A0A8S1JU52"/>
<dbReference type="OMA" id="MEQKLDY"/>